<name>A0A1I3LH60_9FLAO</name>
<dbReference type="Pfam" id="PF02156">
    <property type="entry name" value="Glyco_hydro_26"/>
    <property type="match status" value="1"/>
</dbReference>
<keyword evidence="8" id="KW-1185">Reference proteome</keyword>
<organism evidence="7 8">
    <name type="scientific">Kaistella treverensis</name>
    <dbReference type="NCBI Taxonomy" id="631455"/>
    <lineage>
        <taxon>Bacteria</taxon>
        <taxon>Pseudomonadati</taxon>
        <taxon>Bacteroidota</taxon>
        <taxon>Flavobacteriia</taxon>
        <taxon>Flavobacteriales</taxon>
        <taxon>Weeksellaceae</taxon>
        <taxon>Chryseobacterium group</taxon>
        <taxon>Kaistella</taxon>
    </lineage>
</organism>
<dbReference type="PRINTS" id="PR00739">
    <property type="entry name" value="GLHYDRLASE26"/>
</dbReference>
<keyword evidence="2 4" id="KW-0378">Hydrolase</keyword>
<feature type="domain" description="GH26" evidence="6">
    <location>
        <begin position="54"/>
        <end position="388"/>
    </location>
</feature>
<feature type="active site" description="Proton donor" evidence="4">
    <location>
        <position position="217"/>
    </location>
</feature>
<proteinExistence type="inferred from homology"/>
<keyword evidence="5" id="KW-0732">Signal</keyword>
<protein>
    <submittedName>
        <fullName evidence="7">Mannan endo-1,4-beta-mannosidase</fullName>
    </submittedName>
</protein>
<evidence type="ECO:0000313" key="7">
    <source>
        <dbReference type="EMBL" id="SFI84118.1"/>
    </source>
</evidence>
<dbReference type="PANTHER" id="PTHR40079:SF4">
    <property type="entry name" value="GH26 DOMAIN-CONTAINING PROTEIN-RELATED"/>
    <property type="match status" value="1"/>
</dbReference>
<dbReference type="GO" id="GO:0016985">
    <property type="term" value="F:mannan endo-1,4-beta-mannosidase activity"/>
    <property type="evidence" value="ECO:0007669"/>
    <property type="project" value="InterPro"/>
</dbReference>
<evidence type="ECO:0000256" key="2">
    <source>
        <dbReference type="ARBA" id="ARBA00022801"/>
    </source>
</evidence>
<feature type="signal peptide" evidence="5">
    <location>
        <begin position="1"/>
        <end position="20"/>
    </location>
</feature>
<dbReference type="Gene3D" id="3.20.20.80">
    <property type="entry name" value="Glycosidases"/>
    <property type="match status" value="1"/>
</dbReference>
<evidence type="ECO:0000256" key="3">
    <source>
        <dbReference type="ARBA" id="ARBA00023295"/>
    </source>
</evidence>
<feature type="chain" id="PRO_5015357822" evidence="5">
    <location>
        <begin position="21"/>
        <end position="405"/>
    </location>
</feature>
<keyword evidence="3 4" id="KW-0326">Glycosidase</keyword>
<evidence type="ECO:0000256" key="5">
    <source>
        <dbReference type="SAM" id="SignalP"/>
    </source>
</evidence>
<dbReference type="PANTHER" id="PTHR40079">
    <property type="entry name" value="MANNAN ENDO-1,4-BETA-MANNOSIDASE E-RELATED"/>
    <property type="match status" value="1"/>
</dbReference>
<dbReference type="SUPFAM" id="SSF51445">
    <property type="entry name" value="(Trans)glycosidases"/>
    <property type="match status" value="1"/>
</dbReference>
<comment type="similarity">
    <text evidence="1 4">Belongs to the glycosyl hydrolase 26 family.</text>
</comment>
<feature type="active site" description="Nucleophile" evidence="4">
    <location>
        <position position="325"/>
    </location>
</feature>
<accession>A0A1I3LH60</accession>
<gene>
    <name evidence="7" type="ORF">SAMN05421638_1128</name>
</gene>
<dbReference type="PROSITE" id="PS51257">
    <property type="entry name" value="PROKAR_LIPOPROTEIN"/>
    <property type="match status" value="1"/>
</dbReference>
<evidence type="ECO:0000256" key="1">
    <source>
        <dbReference type="ARBA" id="ARBA00007754"/>
    </source>
</evidence>
<evidence type="ECO:0000259" key="6">
    <source>
        <dbReference type="PROSITE" id="PS51764"/>
    </source>
</evidence>
<dbReference type="InterPro" id="IPR017853">
    <property type="entry name" value="GH"/>
</dbReference>
<dbReference type="InterPro" id="IPR022790">
    <property type="entry name" value="GH26_dom"/>
</dbReference>
<dbReference type="InterPro" id="IPR000805">
    <property type="entry name" value="Glyco_hydro_26"/>
</dbReference>
<dbReference type="Proteomes" id="UP000242560">
    <property type="component" value="Unassembled WGS sequence"/>
</dbReference>
<sequence>MRRIYQILFLIFAFSMFSCSRNGTENNENSNTPVVAGITPQNVKTFMVDKNATTETAALFYNLYKNAGSKILVGHQDAFYSYYQNDASMSDVKKTIGSDPAMIGLDFMFITDKNYQANSSNWYYQQEQKIIAAAKEAYNKGMAVTFCWHLREPFQETDFYTTNMTDEQKQNAFKSILPNGAKHNWYKLKLDKVASVFNNLIGNDGKKIPVIFRPFHEFDGNWFWWGANYCTADEYNQAYQFTVSYLRDTKGVHNVLYAFSPDASYNNSVSYLQRYPGDSYVDILGMDNYIDFYNQNSAGVTLANQKLQMISDLAVQKNKIAALTETGYSSSNTTPRTAAHFTDLVFPAITNNNIKISYINFWSNYQDNYFVPTPATPYATDFKNFTLKPKMTLQNNIGTSLYVLQ</sequence>
<dbReference type="GO" id="GO:0006080">
    <property type="term" value="P:substituted mannan metabolic process"/>
    <property type="evidence" value="ECO:0007669"/>
    <property type="project" value="InterPro"/>
</dbReference>
<dbReference type="AlphaFoldDB" id="A0A1I3LH60"/>
<evidence type="ECO:0000256" key="4">
    <source>
        <dbReference type="PROSITE-ProRule" id="PRU01100"/>
    </source>
</evidence>
<dbReference type="EMBL" id="FORQ01000002">
    <property type="protein sequence ID" value="SFI84118.1"/>
    <property type="molecule type" value="Genomic_DNA"/>
</dbReference>
<reference evidence="8" key="1">
    <citation type="submission" date="2016-10" db="EMBL/GenBank/DDBJ databases">
        <authorList>
            <person name="Varghese N."/>
            <person name="Submissions S."/>
        </authorList>
    </citation>
    <scope>NUCLEOTIDE SEQUENCE [LARGE SCALE GENOMIC DNA]</scope>
    <source>
        <strain evidence="8">DSM 22251</strain>
    </source>
</reference>
<dbReference type="PROSITE" id="PS51764">
    <property type="entry name" value="GH26"/>
    <property type="match status" value="1"/>
</dbReference>
<evidence type="ECO:0000313" key="8">
    <source>
        <dbReference type="Proteomes" id="UP000242560"/>
    </source>
</evidence>